<dbReference type="InterPro" id="IPR036864">
    <property type="entry name" value="Zn2-C6_fun-type_DNA-bd_sf"/>
</dbReference>
<keyword evidence="8" id="KW-0472">Membrane</keyword>
<reference evidence="10" key="1">
    <citation type="submission" date="2023-04" db="EMBL/GenBank/DDBJ databases">
        <title>Ambrosiozyma monospora NBRC 1965.</title>
        <authorList>
            <person name="Ichikawa N."/>
            <person name="Sato H."/>
            <person name="Tonouchi N."/>
        </authorList>
    </citation>
    <scope>NUCLEOTIDE SEQUENCE</scope>
    <source>
        <strain evidence="10">NBRC 1965</strain>
    </source>
</reference>
<comment type="caution">
    <text evidence="10">The sequence shown here is derived from an EMBL/GenBank/DDBJ whole genome shotgun (WGS) entry which is preliminary data.</text>
</comment>
<dbReference type="CDD" id="cd00067">
    <property type="entry name" value="GAL4"/>
    <property type="match status" value="1"/>
</dbReference>
<dbReference type="OrthoDB" id="2264294at2759"/>
<evidence type="ECO:0000256" key="5">
    <source>
        <dbReference type="ARBA" id="ARBA00023163"/>
    </source>
</evidence>
<dbReference type="AlphaFoldDB" id="A0A9W7DHM9"/>
<dbReference type="PANTHER" id="PTHR47171:SF3">
    <property type="entry name" value="FARA-RELATED"/>
    <property type="match status" value="1"/>
</dbReference>
<dbReference type="GO" id="GO:0000981">
    <property type="term" value="F:DNA-binding transcription factor activity, RNA polymerase II-specific"/>
    <property type="evidence" value="ECO:0007669"/>
    <property type="project" value="InterPro"/>
</dbReference>
<evidence type="ECO:0000256" key="2">
    <source>
        <dbReference type="ARBA" id="ARBA00022833"/>
    </source>
</evidence>
<dbReference type="InterPro" id="IPR007219">
    <property type="entry name" value="XnlR_reg_dom"/>
</dbReference>
<dbReference type="GO" id="GO:0008270">
    <property type="term" value="F:zinc ion binding"/>
    <property type="evidence" value="ECO:0007669"/>
    <property type="project" value="InterPro"/>
</dbReference>
<sequence length="946" mass="110171">MVIDQTLESDKTLDCPASENQTTNSNYVLDQLEKQQQPKPTRLKRPISQKACETCRKRRVRCNASARNWPQQKCTNCEEFGVECIVLKKRRKRSKEEIEADILRQRCFEQQQQQQQGKDGKHTVGLSIKFETPEKLQKKRKLKKTATTNTKESKKPMRRLVNVKESSQLRPQPQTLKEQHIIIDPETILKRQLDPACHAAILHGYSQKPELMKMRNFDKLKPQRLTMRDIITPEQLTVFNINECFILPDESTCRKYIDSYFEYYESTYPVLSRLQFEKDFTDLRDPPSLLFLWTMIYVGSAMSIKTPEQRRLSRTYYERGRLLSDASFESHAIYYVLSVFILIFSPPGVPQTTLGFCERTRHTIQIAIAFGMNTDPQYIPYLKDEERYAYKRLFWQIVGRDRYFAVCLSRSFYLSDSAYSLPKLKLEDFADMDPQEAERCYRKAKFADMLHTFMTDLNRIQKSANIAYFNDKPFRHYQIEADKICANMKQQIIGMFKSPSESYMSFLAFLIYYTIETYILRVNVYRFHYLVLRYLKLEQATPGIHETYVFPETEEDADSIDYWDKLVISIHNINDTFLTCFPIFKDRMIFSQISLFIGYELCMFSIFFTYCEDQKFSQMMKDDIKRLYPLLENNLGMVSLGMTELTFGFIKRLLEDQPFRASFMRCFAIFKNHAIMLRTAYRIPKLKRYAIKAMHLFPSIYTQSHDGWYQGILYINRKEEVQPQPCNGNIAQVDSVTDCVHSDTSPWLLSTTSTASIATSNDDIQQCSSCTDDIRIRIHKIHETAKDEETKIPAKTCNLSPPAHVVPSINSIINHSMPRIPSVDTSSTDHSSINGVPPCNIERPFSRALEQQQVWDNTYKYENLASNTYQTNASLTTKAPISTSANPPLNPQISPTTTMFSCTGERENFNLYGGTNMLQEAESLFGENIESLFEAWDSSNPDRDLE</sequence>
<dbReference type="InterPro" id="IPR001138">
    <property type="entry name" value="Zn2Cys6_DnaBD"/>
</dbReference>
<proteinExistence type="predicted"/>
<dbReference type="GO" id="GO:0006351">
    <property type="term" value="P:DNA-templated transcription"/>
    <property type="evidence" value="ECO:0007669"/>
    <property type="project" value="InterPro"/>
</dbReference>
<evidence type="ECO:0000256" key="1">
    <source>
        <dbReference type="ARBA" id="ARBA00022723"/>
    </source>
</evidence>
<evidence type="ECO:0000256" key="7">
    <source>
        <dbReference type="SAM" id="MobiDB-lite"/>
    </source>
</evidence>
<organism evidence="10 11">
    <name type="scientific">Ambrosiozyma monospora</name>
    <name type="common">Yeast</name>
    <name type="synonym">Endomycopsis monosporus</name>
    <dbReference type="NCBI Taxonomy" id="43982"/>
    <lineage>
        <taxon>Eukaryota</taxon>
        <taxon>Fungi</taxon>
        <taxon>Dikarya</taxon>
        <taxon>Ascomycota</taxon>
        <taxon>Saccharomycotina</taxon>
        <taxon>Pichiomycetes</taxon>
        <taxon>Pichiales</taxon>
        <taxon>Pichiaceae</taxon>
        <taxon>Ambrosiozyma</taxon>
    </lineage>
</organism>
<dbReference type="PROSITE" id="PS00463">
    <property type="entry name" value="ZN2_CY6_FUNGAL_1"/>
    <property type="match status" value="1"/>
</dbReference>
<keyword evidence="8" id="KW-0812">Transmembrane</keyword>
<evidence type="ECO:0000256" key="6">
    <source>
        <dbReference type="ARBA" id="ARBA00023242"/>
    </source>
</evidence>
<protein>
    <submittedName>
        <fullName evidence="10">Unnamed protein product</fullName>
    </submittedName>
</protein>
<evidence type="ECO:0000313" key="10">
    <source>
        <dbReference type="EMBL" id="GMG20960.1"/>
    </source>
</evidence>
<dbReference type="PROSITE" id="PS50048">
    <property type="entry name" value="ZN2_CY6_FUNGAL_2"/>
    <property type="match status" value="1"/>
</dbReference>
<dbReference type="SMART" id="SM00066">
    <property type="entry name" value="GAL4"/>
    <property type="match status" value="1"/>
</dbReference>
<evidence type="ECO:0000259" key="9">
    <source>
        <dbReference type="PROSITE" id="PS50048"/>
    </source>
</evidence>
<dbReference type="Pfam" id="PF00172">
    <property type="entry name" value="Zn_clus"/>
    <property type="match status" value="1"/>
</dbReference>
<feature type="region of interest" description="Disordered" evidence="7">
    <location>
        <begin position="1"/>
        <end position="22"/>
    </location>
</feature>
<dbReference type="InterPro" id="IPR052073">
    <property type="entry name" value="Amide_Lactam_Regulators"/>
</dbReference>
<evidence type="ECO:0000256" key="4">
    <source>
        <dbReference type="ARBA" id="ARBA00023125"/>
    </source>
</evidence>
<dbReference type="PANTHER" id="PTHR47171">
    <property type="entry name" value="FARA-RELATED"/>
    <property type="match status" value="1"/>
</dbReference>
<keyword evidence="5" id="KW-0804">Transcription</keyword>
<feature type="domain" description="Zn(2)-C6 fungal-type" evidence="9">
    <location>
        <begin position="51"/>
        <end position="86"/>
    </location>
</feature>
<dbReference type="Proteomes" id="UP001165063">
    <property type="component" value="Unassembled WGS sequence"/>
</dbReference>
<feature type="region of interest" description="Disordered" evidence="7">
    <location>
        <begin position="135"/>
        <end position="156"/>
    </location>
</feature>
<keyword evidence="2" id="KW-0862">Zinc</keyword>
<dbReference type="SUPFAM" id="SSF57701">
    <property type="entry name" value="Zn2/Cys6 DNA-binding domain"/>
    <property type="match status" value="1"/>
</dbReference>
<keyword evidence="6" id="KW-0539">Nucleus</keyword>
<keyword evidence="8" id="KW-1133">Transmembrane helix</keyword>
<dbReference type="Pfam" id="PF04082">
    <property type="entry name" value="Fungal_trans"/>
    <property type="match status" value="1"/>
</dbReference>
<evidence type="ECO:0000256" key="3">
    <source>
        <dbReference type="ARBA" id="ARBA00023015"/>
    </source>
</evidence>
<dbReference type="GO" id="GO:0003677">
    <property type="term" value="F:DNA binding"/>
    <property type="evidence" value="ECO:0007669"/>
    <property type="project" value="UniProtKB-KW"/>
</dbReference>
<keyword evidence="1" id="KW-0479">Metal-binding</keyword>
<keyword evidence="11" id="KW-1185">Reference proteome</keyword>
<accession>A0A9W7DHM9</accession>
<evidence type="ECO:0000256" key="8">
    <source>
        <dbReference type="SAM" id="Phobius"/>
    </source>
</evidence>
<evidence type="ECO:0000313" key="11">
    <source>
        <dbReference type="Proteomes" id="UP001165063"/>
    </source>
</evidence>
<dbReference type="CDD" id="cd12148">
    <property type="entry name" value="fungal_TF_MHR"/>
    <property type="match status" value="1"/>
</dbReference>
<dbReference type="Gene3D" id="4.10.240.10">
    <property type="entry name" value="Zn(2)-C6 fungal-type DNA-binding domain"/>
    <property type="match status" value="1"/>
</dbReference>
<keyword evidence="3" id="KW-0805">Transcription regulation</keyword>
<name>A0A9W7DHM9_AMBMO</name>
<feature type="transmembrane region" description="Helical" evidence="8">
    <location>
        <begin position="589"/>
        <end position="610"/>
    </location>
</feature>
<dbReference type="EMBL" id="BSXU01000518">
    <property type="protein sequence ID" value="GMG20960.1"/>
    <property type="molecule type" value="Genomic_DNA"/>
</dbReference>
<gene>
    <name evidence="10" type="ORF">Amon01_000162100</name>
</gene>
<feature type="transmembrane region" description="Helical" evidence="8">
    <location>
        <begin position="503"/>
        <end position="520"/>
    </location>
</feature>
<keyword evidence="4" id="KW-0238">DNA-binding</keyword>